<dbReference type="OrthoDB" id="4583at2759"/>
<comment type="subcellular location">
    <subcellularLocation>
        <location evidence="1">Endomembrane system</location>
        <topology evidence="1">Multi-pass membrane protein</topology>
    </subcellularLocation>
    <subcellularLocation>
        <location evidence="13 14">Endoplasmic reticulum membrane</location>
        <topology evidence="13 14">Multi-pass membrane protein</topology>
    </subcellularLocation>
</comment>
<protein>
    <recommendedName>
        <fullName evidence="13 14">Phosphatidylethanolamine N-methyltransferase</fullName>
        <shortName evidence="13">PE methyltransferase</shortName>
        <shortName evidence="13 14">PEAMT</shortName>
        <shortName evidence="13">PEMT</shortName>
        <ecNumber evidence="13 14">2.1.1.17</ecNumber>
    </recommendedName>
</protein>
<dbReference type="PANTHER" id="PTHR32138:SF0">
    <property type="entry name" value="PHOSPHATIDYLETHANOLAMINE N-METHYLTRANSFERASE"/>
    <property type="match status" value="1"/>
</dbReference>
<dbReference type="GO" id="GO:0032259">
    <property type="term" value="P:methylation"/>
    <property type="evidence" value="ECO:0007669"/>
    <property type="project" value="UniProtKB-KW"/>
</dbReference>
<accession>A0A0H2S3U1</accession>
<evidence type="ECO:0000256" key="2">
    <source>
        <dbReference type="ARBA" id="ARBA00022516"/>
    </source>
</evidence>
<comment type="similarity">
    <text evidence="13 14">Belongs to the class VI-like SAM-binding methyltransferase superfamily. CHO2 family.</text>
</comment>
<evidence type="ECO:0000256" key="10">
    <source>
        <dbReference type="ARBA" id="ARBA00023136"/>
    </source>
</evidence>
<feature type="region of interest" description="Disordered" evidence="15">
    <location>
        <begin position="1"/>
        <end position="30"/>
    </location>
</feature>
<proteinExistence type="inferred from homology"/>
<dbReference type="InParanoid" id="A0A0H2S3U1"/>
<comment type="catalytic activity">
    <reaction evidence="13 14">
        <text>a 1,2-diacyl-sn-glycero-3-phosphoethanolamine + S-adenosyl-L-methionine = a 1,2-diacyl-sn-glycero-3-phospho-N-methylethanolamine + S-adenosyl-L-homocysteine + H(+)</text>
        <dbReference type="Rhea" id="RHEA:11164"/>
        <dbReference type="ChEBI" id="CHEBI:15378"/>
        <dbReference type="ChEBI" id="CHEBI:57856"/>
        <dbReference type="ChEBI" id="CHEBI:59789"/>
        <dbReference type="ChEBI" id="CHEBI:64573"/>
        <dbReference type="ChEBI" id="CHEBI:64612"/>
        <dbReference type="EC" id="2.1.1.17"/>
    </reaction>
</comment>
<dbReference type="AlphaFoldDB" id="A0A0H2S3U1"/>
<evidence type="ECO:0000256" key="8">
    <source>
        <dbReference type="ARBA" id="ARBA00022989"/>
    </source>
</evidence>
<dbReference type="InterPro" id="IPR016219">
    <property type="entry name" value="Phosphatid-EA_MeTrfase_fun"/>
</dbReference>
<dbReference type="HAMAP" id="MF_03217">
    <property type="entry name" value="PEMT"/>
    <property type="match status" value="1"/>
</dbReference>
<keyword evidence="10 13" id="KW-0472">Membrane</keyword>
<evidence type="ECO:0000256" key="9">
    <source>
        <dbReference type="ARBA" id="ARBA00023098"/>
    </source>
</evidence>
<dbReference type="InterPro" id="IPR007318">
    <property type="entry name" value="Phopholipid_MeTrfase"/>
</dbReference>
<comment type="function">
    <text evidence="13 14">Catalyzes the first step of the methylation pathway of phosphatidylcholine biosynthesis, the SAM-dependent methylation of phosphatidylethanolamine (PE) to phosphatidylmonomethylethanolamine (PMME).</text>
</comment>
<dbReference type="GO" id="GO:0006656">
    <property type="term" value="P:phosphatidylcholine biosynthetic process"/>
    <property type="evidence" value="ECO:0007669"/>
    <property type="project" value="UniProtKB-UniRule"/>
</dbReference>
<organism evidence="16 17">
    <name type="scientific">Schizopora paradoxa</name>
    <dbReference type="NCBI Taxonomy" id="27342"/>
    <lineage>
        <taxon>Eukaryota</taxon>
        <taxon>Fungi</taxon>
        <taxon>Dikarya</taxon>
        <taxon>Basidiomycota</taxon>
        <taxon>Agaricomycotina</taxon>
        <taxon>Agaricomycetes</taxon>
        <taxon>Hymenochaetales</taxon>
        <taxon>Schizoporaceae</taxon>
        <taxon>Schizopora</taxon>
    </lineage>
</organism>
<keyword evidence="2 13" id="KW-0444">Lipid biosynthesis</keyword>
<dbReference type="Pfam" id="PF04191">
    <property type="entry name" value="PEMT"/>
    <property type="match status" value="2"/>
</dbReference>
<evidence type="ECO:0000256" key="1">
    <source>
        <dbReference type="ARBA" id="ARBA00004127"/>
    </source>
</evidence>
<dbReference type="PIRSF" id="PIRSF000383">
    <property type="entry name" value="PEAMT"/>
    <property type="match status" value="1"/>
</dbReference>
<dbReference type="EMBL" id="KQ085892">
    <property type="protein sequence ID" value="KLO18649.1"/>
    <property type="molecule type" value="Genomic_DNA"/>
</dbReference>
<keyword evidence="8 13" id="KW-1133">Transmembrane helix</keyword>
<gene>
    <name evidence="16" type="ORF">SCHPADRAFT_819286</name>
</gene>
<dbReference type="EC" id="2.1.1.17" evidence="13 14"/>
<keyword evidence="7 13" id="KW-0256">Endoplasmic reticulum</keyword>
<comment type="pathway">
    <text evidence="13 14">Phospholipid metabolism; phosphatidylcholine biosynthesis.</text>
</comment>
<evidence type="ECO:0000256" key="5">
    <source>
        <dbReference type="ARBA" id="ARBA00022691"/>
    </source>
</evidence>
<evidence type="ECO:0000256" key="3">
    <source>
        <dbReference type="ARBA" id="ARBA00022603"/>
    </source>
</evidence>
<comment type="caution">
    <text evidence="13 14">Lacks conserved residue(s) required for the propagation of feature annotation.</text>
</comment>
<dbReference type="GO" id="GO:0004608">
    <property type="term" value="F:phosphatidylethanolamine N-methyltransferase activity"/>
    <property type="evidence" value="ECO:0007669"/>
    <property type="project" value="UniProtKB-UniRule"/>
</dbReference>
<evidence type="ECO:0000256" key="13">
    <source>
        <dbReference type="HAMAP-Rule" id="MF_03217"/>
    </source>
</evidence>
<keyword evidence="4 13" id="KW-0808">Transferase</keyword>
<feature type="transmembrane region" description="Helical" evidence="13 14">
    <location>
        <begin position="91"/>
        <end position="113"/>
    </location>
</feature>
<dbReference type="GO" id="GO:0005789">
    <property type="term" value="C:endoplasmic reticulum membrane"/>
    <property type="evidence" value="ECO:0007669"/>
    <property type="project" value="UniProtKB-SubCell"/>
</dbReference>
<feature type="compositionally biased region" description="Acidic residues" evidence="15">
    <location>
        <begin position="358"/>
        <end position="368"/>
    </location>
</feature>
<evidence type="ECO:0000256" key="6">
    <source>
        <dbReference type="ARBA" id="ARBA00022692"/>
    </source>
</evidence>
<reference evidence="16 17" key="1">
    <citation type="submission" date="2015-04" db="EMBL/GenBank/DDBJ databases">
        <title>Complete genome sequence of Schizopora paradoxa KUC8140, a cosmopolitan wood degrader in East Asia.</title>
        <authorList>
            <consortium name="DOE Joint Genome Institute"/>
            <person name="Min B."/>
            <person name="Park H."/>
            <person name="Jang Y."/>
            <person name="Kim J.-J."/>
            <person name="Kim K.H."/>
            <person name="Pangilinan J."/>
            <person name="Lipzen A."/>
            <person name="Riley R."/>
            <person name="Grigoriev I.V."/>
            <person name="Spatafora J.W."/>
            <person name="Choi I.-G."/>
        </authorList>
    </citation>
    <scope>NUCLEOTIDE SEQUENCE [LARGE SCALE GENOMIC DNA]</scope>
    <source>
        <strain evidence="16 17">KUC8140</strain>
    </source>
</reference>
<feature type="region of interest" description="Disordered" evidence="15">
    <location>
        <begin position="916"/>
        <end position="937"/>
    </location>
</feature>
<keyword evidence="9 13" id="KW-0443">Lipid metabolism</keyword>
<keyword evidence="6 13" id="KW-0812">Transmembrane</keyword>
<evidence type="ECO:0000256" key="14">
    <source>
        <dbReference type="RuleBase" id="RU361122"/>
    </source>
</evidence>
<feature type="region of interest" description="Disordered" evidence="15">
    <location>
        <begin position="344"/>
        <end position="395"/>
    </location>
</feature>
<keyword evidence="5 13" id="KW-0949">S-adenosyl-L-methionine</keyword>
<evidence type="ECO:0000313" key="16">
    <source>
        <dbReference type="EMBL" id="KLO18649.1"/>
    </source>
</evidence>
<dbReference type="UniPathway" id="UPA00753"/>
<evidence type="ECO:0000256" key="7">
    <source>
        <dbReference type="ARBA" id="ARBA00022824"/>
    </source>
</evidence>
<feature type="compositionally biased region" description="Basic and acidic residues" evidence="15">
    <location>
        <begin position="369"/>
        <end position="384"/>
    </location>
</feature>
<keyword evidence="11 13" id="KW-0594">Phospholipid biosynthesis</keyword>
<evidence type="ECO:0000256" key="15">
    <source>
        <dbReference type="SAM" id="MobiDB-lite"/>
    </source>
</evidence>
<keyword evidence="17" id="KW-1185">Reference proteome</keyword>
<sequence>MSQGELRRRKVSDSKNEDVSSRPSVDNATKKEEVVWGKTPSGEVFRVPTTHDVLTLFHPAYPKSHIDILNLTLLGLQLALFYYLPRHVAKGFFLFYFAFWRLAYDAGLGWILTKQSKKKWILRLVQRYGWLDEKRRPRVRNWIRNQLSGKMGKDYSFDELPLEYNAWLLFRQLVDIILLNDFVSYCMFAFCCFRVPSGLSLPIHCLRWLGGFALIAFNLWVKTEAHHVVTDYGWYWGDTFFQRGSLIFDGVFELAPHPMYSVGYAGYYGLSLIVGSYPVLFVSLAAHACQFAFLVFFENPHIERMYGQRKLLASRIPLQYTGHSRKSSNGGSSHQRTISEASDFTDGLSTPAATEGESATDTELETETEADHARPIDTKERTETPDTIPGSPSENYGTLRLKTSLILTQHDLLNRFFRKDAIILHNLDLLRASDFTYVLMVCYAVVFLSTRNLSEKNFLIVNFVHALLWRVYHTFVLGFILRAQSQSKFLVRHFLKHYHYPVREGEHGAVQEAFSNWKSLYNLSMSMTYVSFVGLAWVSYKLPQEWIEGDQLLRHTLGMVLIALHVWAARESYEVLGIFGWFFGDFFIEDYPSTLEYTGIFRYLNNPDLLSGATYFGLALITGSKTVLALAIISNLSYWWFLRTVETPHMRKLYGEALRKDAGFTKIIKNVAVKNAKLLESRAGKHAPELRRVVKEVKGSFDKVIEETADVVEEFLNKSRPKITEVMQDTKVLLQQSREKLVITRVANNLSSFDTTKYQLSVLSNKTSGKYRFHLGEPIPVAWRAPPSHSRKDWIGLYRIGANKSSLVTSTSSLGMWLPVHDDEWDGDVPLNLEKRSSSSDMESGKTMFKGETLPWQVGIYEVRYHHDGKYNVMNLDGPIEVYVDPPATLDFQSVRWYLIHIVSLCLDSDPSLVPLSAQPPSTPRPGAEPSSSAEEVIGRDPDDFRFWSEKQAKRIAESIKQAFDVEYDPQVILADANVSALTNRILVSKQLLDTSA</sequence>
<keyword evidence="3 13" id="KW-0489">Methyltransferase</keyword>
<dbReference type="PROSITE" id="PS51598">
    <property type="entry name" value="SAM_CHO2"/>
    <property type="match status" value="1"/>
</dbReference>
<keyword evidence="12 13" id="KW-1208">Phospholipid metabolism</keyword>
<evidence type="ECO:0000313" key="17">
    <source>
        <dbReference type="Proteomes" id="UP000053477"/>
    </source>
</evidence>
<dbReference type="FunCoup" id="A0A0H2S3U1">
    <property type="interactions" value="61"/>
</dbReference>
<dbReference type="Proteomes" id="UP000053477">
    <property type="component" value="Unassembled WGS sequence"/>
</dbReference>
<dbReference type="STRING" id="27342.A0A0H2S3U1"/>
<name>A0A0H2S3U1_9AGAM</name>
<evidence type="ECO:0000256" key="4">
    <source>
        <dbReference type="ARBA" id="ARBA00022679"/>
    </source>
</evidence>
<feature type="compositionally biased region" description="Basic and acidic residues" evidence="15">
    <location>
        <begin position="11"/>
        <end position="20"/>
    </location>
</feature>
<evidence type="ECO:0000256" key="11">
    <source>
        <dbReference type="ARBA" id="ARBA00023209"/>
    </source>
</evidence>
<evidence type="ECO:0000256" key="12">
    <source>
        <dbReference type="ARBA" id="ARBA00023264"/>
    </source>
</evidence>
<dbReference type="PANTHER" id="PTHR32138">
    <property type="entry name" value="PHOSPHATIDYLETHANOLAMINE N-METHYLTRANSFERASE"/>
    <property type="match status" value="1"/>
</dbReference>